<reference evidence="5 6" key="1">
    <citation type="submission" date="2016-12" db="EMBL/GenBank/DDBJ databases">
        <title>The genomes of Aspergillus section Nigri reveals drivers in fungal speciation.</title>
        <authorList>
            <consortium name="DOE Joint Genome Institute"/>
            <person name="Vesth T.C."/>
            <person name="Nybo J."/>
            <person name="Theobald S."/>
            <person name="Brandl J."/>
            <person name="Frisvad J.C."/>
            <person name="Nielsen K.F."/>
            <person name="Lyhne E.K."/>
            <person name="Kogle M.E."/>
            <person name="Kuo A."/>
            <person name="Riley R."/>
            <person name="Clum A."/>
            <person name="Nolan M."/>
            <person name="Lipzen A."/>
            <person name="Salamov A."/>
            <person name="Henrissat B."/>
            <person name="Wiebenga A."/>
            <person name="De Vries R.P."/>
            <person name="Grigoriev I.V."/>
            <person name="Mortensen U.H."/>
            <person name="Andersen M.R."/>
            <person name="Baker S.E."/>
        </authorList>
    </citation>
    <scope>NUCLEOTIDE SEQUENCE [LARGE SCALE GENOMIC DNA]</scope>
    <source>
        <strain evidence="5 6">CBS 117.55</strain>
    </source>
</reference>
<dbReference type="STRING" id="1448321.A0A317WY23"/>
<comment type="caution">
    <text evidence="5">The sequence shown here is derived from an EMBL/GenBank/DDBJ whole genome shotgun (WGS) entry which is preliminary data.</text>
</comment>
<dbReference type="InterPro" id="IPR022093">
    <property type="entry name" value="Rad26-like_helical"/>
</dbReference>
<gene>
    <name evidence="5" type="ORF">BO70DRAFT_358727</name>
</gene>
<dbReference type="AlphaFoldDB" id="A0A317WY23"/>
<feature type="compositionally biased region" description="Basic residues" evidence="2">
    <location>
        <begin position="126"/>
        <end position="142"/>
    </location>
</feature>
<evidence type="ECO:0000259" key="4">
    <source>
        <dbReference type="Pfam" id="PF21046"/>
    </source>
</evidence>
<dbReference type="InterPro" id="IPR048379">
    <property type="entry name" value="Rad26-like_C"/>
</dbReference>
<name>A0A317WY23_9EURO</name>
<evidence type="ECO:0000313" key="6">
    <source>
        <dbReference type="Proteomes" id="UP000247233"/>
    </source>
</evidence>
<evidence type="ECO:0000256" key="2">
    <source>
        <dbReference type="SAM" id="MobiDB-lite"/>
    </source>
</evidence>
<accession>A0A317WY23</accession>
<dbReference type="Pfam" id="PF12331">
    <property type="entry name" value="Rad26-like_helical_rpts"/>
    <property type="match status" value="1"/>
</dbReference>
<evidence type="ECO:0000259" key="3">
    <source>
        <dbReference type="Pfam" id="PF12331"/>
    </source>
</evidence>
<dbReference type="VEuPathDB" id="FungiDB:BO70DRAFT_358727"/>
<proteinExistence type="predicted"/>
<dbReference type="OrthoDB" id="5245063at2759"/>
<feature type="domain" description="Rad26-like C-terminal" evidence="4">
    <location>
        <begin position="530"/>
        <end position="593"/>
    </location>
</feature>
<dbReference type="GeneID" id="37064601"/>
<dbReference type="Proteomes" id="UP000247233">
    <property type="component" value="Unassembled WGS sequence"/>
</dbReference>
<dbReference type="EMBL" id="MSFL01000002">
    <property type="protein sequence ID" value="PWY91273.1"/>
    <property type="molecule type" value="Genomic_DNA"/>
</dbReference>
<keyword evidence="1" id="KW-0175">Coiled coil</keyword>
<feature type="coiled-coil region" evidence="1">
    <location>
        <begin position="30"/>
        <end position="61"/>
    </location>
</feature>
<dbReference type="Pfam" id="PF21046">
    <property type="entry name" value="Rad26-like_C"/>
    <property type="match status" value="1"/>
</dbReference>
<feature type="region of interest" description="Disordered" evidence="2">
    <location>
        <begin position="78"/>
        <end position="173"/>
    </location>
</feature>
<feature type="domain" description="Rad26-like helical repeats" evidence="3">
    <location>
        <begin position="303"/>
        <end position="523"/>
    </location>
</feature>
<feature type="compositionally biased region" description="Low complexity" evidence="2">
    <location>
        <begin position="144"/>
        <end position="155"/>
    </location>
</feature>
<dbReference type="RefSeq" id="XP_025403716.1">
    <property type="nucleotide sequence ID" value="XM_025542364.1"/>
</dbReference>
<keyword evidence="6" id="KW-1185">Reference proteome</keyword>
<evidence type="ECO:0008006" key="7">
    <source>
        <dbReference type="Google" id="ProtNLM"/>
    </source>
</evidence>
<protein>
    <recommendedName>
        <fullName evidence="7">DNA repair protein Rad26</fullName>
    </recommendedName>
</protein>
<evidence type="ECO:0000313" key="5">
    <source>
        <dbReference type="EMBL" id="PWY91273.1"/>
    </source>
</evidence>
<organism evidence="5 6">
    <name type="scientific">Aspergillus heteromorphus CBS 117.55</name>
    <dbReference type="NCBI Taxonomy" id="1448321"/>
    <lineage>
        <taxon>Eukaryota</taxon>
        <taxon>Fungi</taxon>
        <taxon>Dikarya</taxon>
        <taxon>Ascomycota</taxon>
        <taxon>Pezizomycotina</taxon>
        <taxon>Eurotiomycetes</taxon>
        <taxon>Eurotiomycetidae</taxon>
        <taxon>Eurotiales</taxon>
        <taxon>Aspergillaceae</taxon>
        <taxon>Aspergillus</taxon>
        <taxon>Aspergillus subgen. Circumdati</taxon>
    </lineage>
</organism>
<sequence>MAEQLAAAQSKAESKAGEIAIIRANQAKVAENYDRQLAALRKTMAEDAARHAQEIEAAREEGKTFATRNAFLEHELAEESMQTNRLKGKGRAGEKPPPVTPKKNRILPFRDGFDDDEILAVSPTKSAHKRSTPVVPGKRKRQLSQDSQPPLQLSPQPEPIPVEKPTVEPTDDVMGDAMGDVAPDQAVPEETTARFVDSSTVKNLMKHMTYPNEKPDIEAMAELAFPSEPQRTVATILLEETSNLDFGNYLVEYARAIISLWDRALTEKYYQPVPMFMSIMRFLLFEDVQAADSGLTALLVPLLKRSGDINGNPRFRHSPVSQQSLGQVRQTPLSELQPLVDSTDALSLLFEMVSRRIHVEPEITEFWQLLDYEYVLMLLNCAQPINDIILILSLLSTSVRADSFGPIQPTEEAQRAVENYIVDRVTHLLSERPQVDEGRPPYLPTEICNMRLEGLAFLTNLAFNTRMPDNRHGSMVVASHPTVLGRLIRVMHDELTALYSYPPEKTRHAAMVNRLMRLVHGLMQRHPEQAELQSKLGRVAGGKQKFIVVMTRLAFSEGLVLEAGIDDETVEMAHEILDDAVTPEEAESLLEAFPHAKRED</sequence>
<evidence type="ECO:0000256" key="1">
    <source>
        <dbReference type="SAM" id="Coils"/>
    </source>
</evidence>